<dbReference type="Proteomes" id="UP000318437">
    <property type="component" value="Unassembled WGS sequence"/>
</dbReference>
<evidence type="ECO:0000256" key="1">
    <source>
        <dbReference type="SAM" id="MobiDB-lite"/>
    </source>
</evidence>
<dbReference type="OrthoDB" id="9829223at2"/>
<proteinExistence type="predicted"/>
<evidence type="ECO:0000313" key="3">
    <source>
        <dbReference type="Proteomes" id="UP000318437"/>
    </source>
</evidence>
<accession>A0A5C6CSP3</accession>
<dbReference type="AlphaFoldDB" id="A0A5C6CSP3"/>
<feature type="compositionally biased region" description="Acidic residues" evidence="1">
    <location>
        <begin position="149"/>
        <end position="159"/>
    </location>
</feature>
<evidence type="ECO:0000313" key="2">
    <source>
        <dbReference type="EMBL" id="TWU25789.1"/>
    </source>
</evidence>
<gene>
    <name evidence="2" type="ORF">Pla144_30010</name>
</gene>
<feature type="region of interest" description="Disordered" evidence="1">
    <location>
        <begin position="127"/>
        <end position="212"/>
    </location>
</feature>
<feature type="compositionally biased region" description="Polar residues" evidence="1">
    <location>
        <begin position="1"/>
        <end position="24"/>
    </location>
</feature>
<dbReference type="RefSeq" id="WP_146451362.1">
    <property type="nucleotide sequence ID" value="NZ_SJPS01000004.1"/>
</dbReference>
<organism evidence="2 3">
    <name type="scientific">Bythopirellula polymerisocia</name>
    <dbReference type="NCBI Taxonomy" id="2528003"/>
    <lineage>
        <taxon>Bacteria</taxon>
        <taxon>Pseudomonadati</taxon>
        <taxon>Planctomycetota</taxon>
        <taxon>Planctomycetia</taxon>
        <taxon>Pirellulales</taxon>
        <taxon>Lacipirellulaceae</taxon>
        <taxon>Bythopirellula</taxon>
    </lineage>
</organism>
<reference evidence="2 3" key="1">
    <citation type="submission" date="2019-02" db="EMBL/GenBank/DDBJ databases">
        <title>Deep-cultivation of Planctomycetes and their phenomic and genomic characterization uncovers novel biology.</title>
        <authorList>
            <person name="Wiegand S."/>
            <person name="Jogler M."/>
            <person name="Boedeker C."/>
            <person name="Pinto D."/>
            <person name="Vollmers J."/>
            <person name="Rivas-Marin E."/>
            <person name="Kohn T."/>
            <person name="Peeters S.H."/>
            <person name="Heuer A."/>
            <person name="Rast P."/>
            <person name="Oberbeckmann S."/>
            <person name="Bunk B."/>
            <person name="Jeske O."/>
            <person name="Meyerdierks A."/>
            <person name="Storesund J.E."/>
            <person name="Kallscheuer N."/>
            <person name="Luecker S."/>
            <person name="Lage O.M."/>
            <person name="Pohl T."/>
            <person name="Merkel B.J."/>
            <person name="Hornburger P."/>
            <person name="Mueller R.-W."/>
            <person name="Bruemmer F."/>
            <person name="Labrenz M."/>
            <person name="Spormann A.M."/>
            <person name="Op Den Camp H."/>
            <person name="Overmann J."/>
            <person name="Amann R."/>
            <person name="Jetten M.S.M."/>
            <person name="Mascher T."/>
            <person name="Medema M.H."/>
            <person name="Devos D.P."/>
            <person name="Kaster A.-K."/>
            <person name="Ovreas L."/>
            <person name="Rohde M."/>
            <person name="Galperin M.Y."/>
            <person name="Jogler C."/>
        </authorList>
    </citation>
    <scope>NUCLEOTIDE SEQUENCE [LARGE SCALE GENOMIC DNA]</scope>
    <source>
        <strain evidence="2 3">Pla144</strain>
    </source>
</reference>
<sequence length="486" mass="53981">MNIQSPPAHPSYSQPSSNGDSSAVTPDVVSGEQCVQEFRCLEDFQWRWNEDLKWTRTNRPDHLLPMQYMYVEQLEIYSDKFKEEAQGDDPACSTAEPRIELDLAMEAIAQLRARLARKKNLAKFLDPVDRQANDPARNGHPPSAASAVDVDENAPESDEQFLPTDGDSDLEPDSLGPAPSLPDDEPLAEASASEQGCRAASQSSCDSSLEDDLPQEPILEKSVDQVETFPHRVPQSGPFRDDLSVAENVKSVEKPNVHKDAIKFEASSSPEINPQVPGMTDAGDPPNFAEQDLDTSVDSEQILTADTNQPFDPEQIADEYVASFRSVLDPTIAEKTKELETEIKALVERENYIEKCSAVTLQEAVLHMEWKPPGVIVSALPGSLQISLLEMKQLAEEVYANSQGSLERSLGMTVLHLSWLEIVEMYYLNQAINLNDLTKEPSKPQHRKKLDRYLTVVHSKLAATGILAKVQELRDKQKTALRAMGY</sequence>
<protein>
    <submittedName>
        <fullName evidence="2">Uncharacterized protein</fullName>
    </submittedName>
</protein>
<feature type="region of interest" description="Disordered" evidence="1">
    <location>
        <begin position="1"/>
        <end position="28"/>
    </location>
</feature>
<dbReference type="EMBL" id="SJPS01000004">
    <property type="protein sequence ID" value="TWU25789.1"/>
    <property type="molecule type" value="Genomic_DNA"/>
</dbReference>
<comment type="caution">
    <text evidence="2">The sequence shown here is derived from an EMBL/GenBank/DDBJ whole genome shotgun (WGS) entry which is preliminary data.</text>
</comment>
<keyword evidence="3" id="KW-1185">Reference proteome</keyword>
<name>A0A5C6CSP3_9BACT</name>